<evidence type="ECO:0000313" key="1">
    <source>
        <dbReference type="EMBL" id="KKN30507.1"/>
    </source>
</evidence>
<gene>
    <name evidence="1" type="ORF">LCGC14_0833320</name>
</gene>
<reference evidence="1" key="1">
    <citation type="journal article" date="2015" name="Nature">
        <title>Complex archaea that bridge the gap between prokaryotes and eukaryotes.</title>
        <authorList>
            <person name="Spang A."/>
            <person name="Saw J.H."/>
            <person name="Jorgensen S.L."/>
            <person name="Zaremba-Niedzwiedzka K."/>
            <person name="Martijn J."/>
            <person name="Lind A.E."/>
            <person name="van Eijk R."/>
            <person name="Schleper C."/>
            <person name="Guy L."/>
            <person name="Ettema T.J."/>
        </authorList>
    </citation>
    <scope>NUCLEOTIDE SEQUENCE</scope>
</reference>
<sequence length="61" mass="7039">MDSWLAQVLTRRPRLGDKYRSEHHGDWIVYRIDSDGEIVLHNPGHGFITKSGAGLLKLRRL</sequence>
<comment type="caution">
    <text evidence="1">The sequence shown here is derived from an EMBL/GenBank/DDBJ whole genome shotgun (WGS) entry which is preliminary data.</text>
</comment>
<protein>
    <submittedName>
        <fullName evidence="1">Uncharacterized protein</fullName>
    </submittedName>
</protein>
<dbReference type="EMBL" id="LAZR01002400">
    <property type="protein sequence ID" value="KKN30507.1"/>
    <property type="molecule type" value="Genomic_DNA"/>
</dbReference>
<proteinExistence type="predicted"/>
<name>A0A0F9Q0H8_9ZZZZ</name>
<organism evidence="1">
    <name type="scientific">marine sediment metagenome</name>
    <dbReference type="NCBI Taxonomy" id="412755"/>
    <lineage>
        <taxon>unclassified sequences</taxon>
        <taxon>metagenomes</taxon>
        <taxon>ecological metagenomes</taxon>
    </lineage>
</organism>
<accession>A0A0F9Q0H8</accession>
<dbReference type="AlphaFoldDB" id="A0A0F9Q0H8"/>